<feature type="transmembrane region" description="Helical" evidence="1">
    <location>
        <begin position="38"/>
        <end position="64"/>
    </location>
</feature>
<evidence type="ECO:0000313" key="2">
    <source>
        <dbReference type="EMBL" id="RZC64983.1"/>
    </source>
</evidence>
<protein>
    <submittedName>
        <fullName evidence="2">Uncharacterized protein</fullName>
    </submittedName>
</protein>
<dbReference type="Proteomes" id="UP000316621">
    <property type="component" value="Chromosome 6"/>
</dbReference>
<dbReference type="STRING" id="3469.A0A4Y7JV83"/>
<proteinExistence type="predicted"/>
<keyword evidence="3" id="KW-1185">Reference proteome</keyword>
<sequence length="149" mass="16804">MVQDDAGKLIIIASFPIIKVDWDILSFNAAFFPKQISVITWIIGSLIMAINVYFIVTSFFEFLFHGKLKVVARVFLGILGISGMLIYVAGILYLVVRKNEQKTTHLLSFEEPENGLRGSNPDNVGPLYNLSREDIVNMQLPQRVVDNQD</sequence>
<reference evidence="2 3" key="1">
    <citation type="journal article" date="2018" name="Science">
        <title>The opium poppy genome and morphinan production.</title>
        <authorList>
            <person name="Guo L."/>
            <person name="Winzer T."/>
            <person name="Yang X."/>
            <person name="Li Y."/>
            <person name="Ning Z."/>
            <person name="He Z."/>
            <person name="Teodor R."/>
            <person name="Lu Y."/>
            <person name="Bowser T.A."/>
            <person name="Graham I.A."/>
            <person name="Ye K."/>
        </authorList>
    </citation>
    <scope>NUCLEOTIDE SEQUENCE [LARGE SCALE GENOMIC DNA]</scope>
    <source>
        <strain evidence="3">cv. HN1</strain>
        <tissue evidence="2">Leaves</tissue>
    </source>
</reference>
<accession>A0A4Y7JV83</accession>
<dbReference type="EMBL" id="CM010720">
    <property type="protein sequence ID" value="RZC64983.1"/>
    <property type="molecule type" value="Genomic_DNA"/>
</dbReference>
<organism evidence="2 3">
    <name type="scientific">Papaver somniferum</name>
    <name type="common">Opium poppy</name>
    <dbReference type="NCBI Taxonomy" id="3469"/>
    <lineage>
        <taxon>Eukaryota</taxon>
        <taxon>Viridiplantae</taxon>
        <taxon>Streptophyta</taxon>
        <taxon>Embryophyta</taxon>
        <taxon>Tracheophyta</taxon>
        <taxon>Spermatophyta</taxon>
        <taxon>Magnoliopsida</taxon>
        <taxon>Ranunculales</taxon>
        <taxon>Papaveraceae</taxon>
        <taxon>Papaveroideae</taxon>
        <taxon>Papaver</taxon>
    </lineage>
</organism>
<gene>
    <name evidence="2" type="ORF">C5167_008674</name>
</gene>
<dbReference type="Gramene" id="RZC64983">
    <property type="protein sequence ID" value="RZC64983"/>
    <property type="gene ID" value="C5167_008674"/>
</dbReference>
<evidence type="ECO:0000313" key="3">
    <source>
        <dbReference type="Proteomes" id="UP000316621"/>
    </source>
</evidence>
<keyword evidence="1" id="KW-1133">Transmembrane helix</keyword>
<evidence type="ECO:0000256" key="1">
    <source>
        <dbReference type="SAM" id="Phobius"/>
    </source>
</evidence>
<name>A0A4Y7JV83_PAPSO</name>
<dbReference type="AlphaFoldDB" id="A0A4Y7JV83"/>
<keyword evidence="1" id="KW-0812">Transmembrane</keyword>
<feature type="transmembrane region" description="Helical" evidence="1">
    <location>
        <begin position="70"/>
        <end position="96"/>
    </location>
</feature>
<keyword evidence="1" id="KW-0472">Membrane</keyword>